<organism evidence="2 3">
    <name type="scientific">Colletotrichum liriopes</name>
    <dbReference type="NCBI Taxonomy" id="708192"/>
    <lineage>
        <taxon>Eukaryota</taxon>
        <taxon>Fungi</taxon>
        <taxon>Dikarya</taxon>
        <taxon>Ascomycota</taxon>
        <taxon>Pezizomycotina</taxon>
        <taxon>Sordariomycetes</taxon>
        <taxon>Hypocreomycetidae</taxon>
        <taxon>Glomerellales</taxon>
        <taxon>Glomerellaceae</taxon>
        <taxon>Colletotrichum</taxon>
        <taxon>Colletotrichum spaethianum species complex</taxon>
    </lineage>
</organism>
<dbReference type="EMBL" id="BPPX01000053">
    <property type="protein sequence ID" value="GJC90440.1"/>
    <property type="molecule type" value="Genomic_DNA"/>
</dbReference>
<reference evidence="2 3" key="1">
    <citation type="submission" date="2021-07" db="EMBL/GenBank/DDBJ databases">
        <title>Genome data of Colletotrichum spaethianum.</title>
        <authorList>
            <person name="Utami Y.D."/>
            <person name="Hiruma K."/>
        </authorList>
    </citation>
    <scope>NUCLEOTIDE SEQUENCE [LARGE SCALE GENOMIC DNA]</scope>
    <source>
        <strain evidence="2 3">MAFF 242679</strain>
    </source>
</reference>
<comment type="caution">
    <text evidence="2">The sequence shown here is derived from an EMBL/GenBank/DDBJ whole genome shotgun (WGS) entry which is preliminary data.</text>
</comment>
<dbReference type="AlphaFoldDB" id="A0AA37GZX4"/>
<feature type="region of interest" description="Disordered" evidence="1">
    <location>
        <begin position="83"/>
        <end position="108"/>
    </location>
</feature>
<accession>A0AA37GZX4</accession>
<name>A0AA37GZX4_9PEZI</name>
<protein>
    <submittedName>
        <fullName evidence="2">Uncharacterized protein</fullName>
    </submittedName>
</protein>
<evidence type="ECO:0000313" key="2">
    <source>
        <dbReference type="EMBL" id="GJC90440.1"/>
    </source>
</evidence>
<keyword evidence="3" id="KW-1185">Reference proteome</keyword>
<evidence type="ECO:0000313" key="3">
    <source>
        <dbReference type="Proteomes" id="UP001055172"/>
    </source>
</evidence>
<proteinExistence type="predicted"/>
<dbReference type="Proteomes" id="UP001055172">
    <property type="component" value="Unassembled WGS sequence"/>
</dbReference>
<evidence type="ECO:0000256" key="1">
    <source>
        <dbReference type="SAM" id="MobiDB-lite"/>
    </source>
</evidence>
<gene>
    <name evidence="2" type="ORF">ColLi_13278</name>
</gene>
<sequence>MSELPSAIAEHPVIIAQQYLGRIHFEFHFDNPGSKERLELQKAFVGEKVHVDEEKLGDLAQELELNGREIRNVVFCARLLSKPEDPPSESTAGLLPRVAKNLSDSREP</sequence>